<proteinExistence type="inferred from homology"/>
<reference evidence="4 5" key="1">
    <citation type="submission" date="2017-06" db="EMBL/GenBank/DDBJ databases">
        <title>Sequencing and comparative analysis of myxobacterial genomes.</title>
        <authorList>
            <person name="Rupp O."/>
            <person name="Goesmann A."/>
            <person name="Sogaard-Andersen L."/>
        </authorList>
    </citation>
    <scope>NUCLEOTIDE SEQUENCE [LARGE SCALE GENOMIC DNA]</scope>
    <source>
        <strain evidence="4 5">DSM 52655</strain>
    </source>
</reference>
<dbReference type="GO" id="GO:0015562">
    <property type="term" value="F:efflux transmembrane transporter activity"/>
    <property type="evidence" value="ECO:0007669"/>
    <property type="project" value="TreeGrafter"/>
</dbReference>
<accession>A0A250IZK7</accession>
<dbReference type="PANTHER" id="PTHR30469">
    <property type="entry name" value="MULTIDRUG RESISTANCE PROTEIN MDTA"/>
    <property type="match status" value="1"/>
</dbReference>
<dbReference type="NCBIfam" id="TIGR01730">
    <property type="entry name" value="RND_mfp"/>
    <property type="match status" value="1"/>
</dbReference>
<dbReference type="KEGG" id="cfus:CYFUS_002576"/>
<protein>
    <submittedName>
        <fullName evidence="4">NolF secretion protein</fullName>
    </submittedName>
</protein>
<gene>
    <name evidence="4" type="ORF">CYFUS_002576</name>
</gene>
<dbReference type="RefSeq" id="WP_157758414.1">
    <property type="nucleotide sequence ID" value="NZ_CP022098.1"/>
</dbReference>
<evidence type="ECO:0000256" key="2">
    <source>
        <dbReference type="SAM" id="Coils"/>
    </source>
</evidence>
<dbReference type="Pfam" id="PF25917">
    <property type="entry name" value="BSH_RND"/>
    <property type="match status" value="1"/>
</dbReference>
<feature type="domain" description="Multidrug resistance protein MdtA-like barrel-sandwich hybrid" evidence="3">
    <location>
        <begin position="60"/>
        <end position="199"/>
    </location>
</feature>
<feature type="coiled-coil region" evidence="2">
    <location>
        <begin position="91"/>
        <end position="165"/>
    </location>
</feature>
<comment type="similarity">
    <text evidence="1">Belongs to the membrane fusion protein (MFP) (TC 8.A.1) family.</text>
</comment>
<evidence type="ECO:0000313" key="4">
    <source>
        <dbReference type="EMBL" id="ATB37155.1"/>
    </source>
</evidence>
<dbReference type="EMBL" id="CP022098">
    <property type="protein sequence ID" value="ATB37155.1"/>
    <property type="molecule type" value="Genomic_DNA"/>
</dbReference>
<dbReference type="GO" id="GO:1990281">
    <property type="term" value="C:efflux pump complex"/>
    <property type="evidence" value="ECO:0007669"/>
    <property type="project" value="TreeGrafter"/>
</dbReference>
<evidence type="ECO:0000259" key="3">
    <source>
        <dbReference type="Pfam" id="PF25917"/>
    </source>
</evidence>
<sequence length="291" mass="31819">MMSRKLMKVGLPLVAVALVLAVLLGVHIPRAAEPQAPAPRAPPPTDVRAEGRIVSYPGASVTVGTEVTGRLVELRVEEKSQVRKGEVIAELDATEQRAALTQARAQSAEIRTEVRRLQADLERYRSLFEAKAMSRQNFEYTQRAVESARARMAAAQAQEQRLESVLAKTRIRSPIDGVVISQLIQQGELITAGSPLVVVADLTRSRVEAEVDEFDTGKVVLGAPVRIMAEGFPGTSWKGTVEDIPNAVMNRRLKPQDPGRPVDLRVLLIKVSFDEPTPLKLGQRVELLISS</sequence>
<dbReference type="AlphaFoldDB" id="A0A250IZK7"/>
<evidence type="ECO:0000256" key="1">
    <source>
        <dbReference type="ARBA" id="ARBA00009477"/>
    </source>
</evidence>
<name>A0A250IZK7_9BACT</name>
<keyword evidence="2" id="KW-0175">Coiled coil</keyword>
<dbReference type="InterPro" id="IPR006143">
    <property type="entry name" value="RND_pump_MFP"/>
</dbReference>
<dbReference type="SUPFAM" id="SSF111369">
    <property type="entry name" value="HlyD-like secretion proteins"/>
    <property type="match status" value="1"/>
</dbReference>
<evidence type="ECO:0000313" key="5">
    <source>
        <dbReference type="Proteomes" id="UP000217257"/>
    </source>
</evidence>
<dbReference type="Proteomes" id="UP000217257">
    <property type="component" value="Chromosome"/>
</dbReference>
<dbReference type="Gene3D" id="1.10.287.470">
    <property type="entry name" value="Helix hairpin bin"/>
    <property type="match status" value="1"/>
</dbReference>
<dbReference type="Gene3D" id="2.40.50.100">
    <property type="match status" value="1"/>
</dbReference>
<organism evidence="4 5">
    <name type="scientific">Cystobacter fuscus</name>
    <dbReference type="NCBI Taxonomy" id="43"/>
    <lineage>
        <taxon>Bacteria</taxon>
        <taxon>Pseudomonadati</taxon>
        <taxon>Myxococcota</taxon>
        <taxon>Myxococcia</taxon>
        <taxon>Myxococcales</taxon>
        <taxon>Cystobacterineae</taxon>
        <taxon>Archangiaceae</taxon>
        <taxon>Cystobacter</taxon>
    </lineage>
</organism>
<dbReference type="Gene3D" id="2.40.30.170">
    <property type="match status" value="1"/>
</dbReference>
<dbReference type="InterPro" id="IPR058625">
    <property type="entry name" value="MdtA-like_BSH"/>
</dbReference>